<dbReference type="InterPro" id="IPR025997">
    <property type="entry name" value="SBP_2_dom"/>
</dbReference>
<organism evidence="5 6">
    <name type="scientific">Methylobacterium terricola</name>
    <dbReference type="NCBI Taxonomy" id="2583531"/>
    <lineage>
        <taxon>Bacteria</taxon>
        <taxon>Pseudomonadati</taxon>
        <taxon>Pseudomonadota</taxon>
        <taxon>Alphaproteobacteria</taxon>
        <taxon>Hyphomicrobiales</taxon>
        <taxon>Methylobacteriaceae</taxon>
        <taxon>Methylobacterium</taxon>
    </lineage>
</organism>
<gene>
    <name evidence="5" type="ORF">FF100_33110</name>
</gene>
<protein>
    <submittedName>
        <fullName evidence="5">Sugar ABC transporter substrate-binding protein</fullName>
    </submittedName>
</protein>
<dbReference type="Gene3D" id="3.40.50.2300">
    <property type="match status" value="2"/>
</dbReference>
<dbReference type="GO" id="GO:0030246">
    <property type="term" value="F:carbohydrate binding"/>
    <property type="evidence" value="ECO:0007669"/>
    <property type="project" value="UniProtKB-ARBA"/>
</dbReference>
<feature type="domain" description="Periplasmic binding protein" evidence="4">
    <location>
        <begin position="67"/>
        <end position="318"/>
    </location>
</feature>
<accession>A0A5C4L734</accession>
<keyword evidence="6" id="KW-1185">Reference proteome</keyword>
<dbReference type="Proteomes" id="UP000305267">
    <property type="component" value="Unassembled WGS sequence"/>
</dbReference>
<evidence type="ECO:0000256" key="3">
    <source>
        <dbReference type="ARBA" id="ARBA00022729"/>
    </source>
</evidence>
<dbReference type="AlphaFoldDB" id="A0A5C4L734"/>
<dbReference type="GO" id="GO:0030313">
    <property type="term" value="C:cell envelope"/>
    <property type="evidence" value="ECO:0007669"/>
    <property type="project" value="UniProtKB-SubCell"/>
</dbReference>
<name>A0A5C4L734_9HYPH</name>
<dbReference type="SUPFAM" id="SSF53822">
    <property type="entry name" value="Periplasmic binding protein-like I"/>
    <property type="match status" value="1"/>
</dbReference>
<evidence type="ECO:0000259" key="4">
    <source>
        <dbReference type="Pfam" id="PF13407"/>
    </source>
</evidence>
<comment type="subcellular location">
    <subcellularLocation>
        <location evidence="1">Cell envelope</location>
    </subcellularLocation>
</comment>
<dbReference type="InterPro" id="IPR028082">
    <property type="entry name" value="Peripla_BP_I"/>
</dbReference>
<keyword evidence="3" id="KW-0732">Signal</keyword>
<sequence>MPRQHQPLVPARPALLGKISGYLSARSRVNRTVVTGWRLLVLTLGASSAVPVQPALAQSLGVAMVSPDGFSELLRDSMRDYANSQPGTSIRFEYAENGAGAKQIEQVKGFIAAKVDAIIVLAVDTSATTTITRMAQEADVPLVYVNNGPHEDWFAGRVALVLPNDFVAGRLQMTKMGQILNGRGRIAIIGGPAGHSASQLRTAGVKEVAADLPGISIVAEAAADWDRRKAEQVVSGWLSRGEKIDAILANNDEMALGAANALQAAKTPREQIKIAGVDATPDGLKAMLQKRIVLTIQQDAKAEGQSAISNALKLINKEHVQQYDWVDFDLVTDKNISKFIEQ</sequence>
<dbReference type="EMBL" id="VDDA01000039">
    <property type="protein sequence ID" value="TNC07208.1"/>
    <property type="molecule type" value="Genomic_DNA"/>
</dbReference>
<evidence type="ECO:0000313" key="6">
    <source>
        <dbReference type="Proteomes" id="UP000305267"/>
    </source>
</evidence>
<evidence type="ECO:0000256" key="2">
    <source>
        <dbReference type="ARBA" id="ARBA00007639"/>
    </source>
</evidence>
<dbReference type="PANTHER" id="PTHR46847">
    <property type="entry name" value="D-ALLOSE-BINDING PERIPLASMIC PROTEIN-RELATED"/>
    <property type="match status" value="1"/>
</dbReference>
<dbReference type="Pfam" id="PF13407">
    <property type="entry name" value="Peripla_BP_4"/>
    <property type="match status" value="1"/>
</dbReference>
<dbReference type="PANTHER" id="PTHR46847:SF1">
    <property type="entry name" value="D-ALLOSE-BINDING PERIPLASMIC PROTEIN-RELATED"/>
    <property type="match status" value="1"/>
</dbReference>
<proteinExistence type="inferred from homology"/>
<comment type="caution">
    <text evidence="5">The sequence shown here is derived from an EMBL/GenBank/DDBJ whole genome shotgun (WGS) entry which is preliminary data.</text>
</comment>
<evidence type="ECO:0000313" key="5">
    <source>
        <dbReference type="EMBL" id="TNC07208.1"/>
    </source>
</evidence>
<comment type="similarity">
    <text evidence="2">Belongs to the bacterial solute-binding protein 2 family.</text>
</comment>
<reference evidence="5 6" key="1">
    <citation type="submission" date="2019-06" db="EMBL/GenBank/DDBJ databases">
        <title>Genome of Methylobacterium sp. 17Sr1-39.</title>
        <authorList>
            <person name="Seo T."/>
        </authorList>
    </citation>
    <scope>NUCLEOTIDE SEQUENCE [LARGE SCALE GENOMIC DNA]</scope>
    <source>
        <strain evidence="5 6">17Sr1-39</strain>
    </source>
</reference>
<evidence type="ECO:0000256" key="1">
    <source>
        <dbReference type="ARBA" id="ARBA00004196"/>
    </source>
</evidence>
<dbReference type="OrthoDB" id="250606at2"/>